<proteinExistence type="predicted"/>
<evidence type="ECO:0000313" key="3">
    <source>
        <dbReference type="Proteomes" id="UP000598196"/>
    </source>
</evidence>
<dbReference type="RefSeq" id="WP_146285237.1">
    <property type="nucleotide sequence ID" value="NZ_BMLP01000001.1"/>
</dbReference>
<name>A0A918DBH5_9RHOB</name>
<reference evidence="2 3" key="1">
    <citation type="journal article" date="2014" name="Int. J. Syst. Evol. Microbiol.">
        <title>Complete genome sequence of Corynebacterium casei LMG S-19264T (=DSM 44701T), isolated from a smear-ripened cheese.</title>
        <authorList>
            <consortium name="US DOE Joint Genome Institute (JGI-PGF)"/>
            <person name="Walter F."/>
            <person name="Albersmeier A."/>
            <person name="Kalinowski J."/>
            <person name="Ruckert C."/>
        </authorList>
    </citation>
    <scope>NUCLEOTIDE SEQUENCE [LARGE SCALE GENOMIC DNA]</scope>
    <source>
        <strain evidence="2 3">CGMCC 1.7029</strain>
    </source>
</reference>
<feature type="domain" description="YjiS-like" evidence="1">
    <location>
        <begin position="28"/>
        <end position="54"/>
    </location>
</feature>
<organism evidence="2 3">
    <name type="scientific">Gemmobacter aquaticus</name>
    <dbReference type="NCBI Taxonomy" id="490185"/>
    <lineage>
        <taxon>Bacteria</taxon>
        <taxon>Pseudomonadati</taxon>
        <taxon>Pseudomonadota</taxon>
        <taxon>Alphaproteobacteria</taxon>
        <taxon>Rhodobacterales</taxon>
        <taxon>Paracoccaceae</taxon>
        <taxon>Gemmobacter</taxon>
    </lineage>
</organism>
<sequence>MSVIASRRQSSPRRPRSILSTVLDVLSLRRQRRRLAELDPHLLRDIGITEDEARREAELPIWDAPSHWRR</sequence>
<dbReference type="Pfam" id="PF06568">
    <property type="entry name" value="YjiS-like"/>
    <property type="match status" value="1"/>
</dbReference>
<evidence type="ECO:0000259" key="1">
    <source>
        <dbReference type="Pfam" id="PF06568"/>
    </source>
</evidence>
<dbReference type="EMBL" id="BMLP01000001">
    <property type="protein sequence ID" value="GGO27922.1"/>
    <property type="molecule type" value="Genomic_DNA"/>
</dbReference>
<accession>A0A918DBH5</accession>
<dbReference type="OrthoDB" id="8096613at2"/>
<dbReference type="InterPro" id="IPR009506">
    <property type="entry name" value="YjiS-like"/>
</dbReference>
<dbReference type="Proteomes" id="UP000598196">
    <property type="component" value="Unassembled WGS sequence"/>
</dbReference>
<gene>
    <name evidence="2" type="ORF">GCM10010991_10200</name>
</gene>
<keyword evidence="3" id="KW-1185">Reference proteome</keyword>
<comment type="caution">
    <text evidence="2">The sequence shown here is derived from an EMBL/GenBank/DDBJ whole genome shotgun (WGS) entry which is preliminary data.</text>
</comment>
<evidence type="ECO:0000313" key="2">
    <source>
        <dbReference type="EMBL" id="GGO27922.1"/>
    </source>
</evidence>
<dbReference type="AlphaFoldDB" id="A0A918DBH5"/>
<protein>
    <recommendedName>
        <fullName evidence="1">YjiS-like domain-containing protein</fullName>
    </recommendedName>
</protein>